<evidence type="ECO:0000313" key="2">
    <source>
        <dbReference type="Proteomes" id="UP001143910"/>
    </source>
</evidence>
<proteinExistence type="predicted"/>
<evidence type="ECO:0000313" key="1">
    <source>
        <dbReference type="EMBL" id="KAJ2968119.1"/>
    </source>
</evidence>
<comment type="caution">
    <text evidence="1">The sequence shown here is derived from an EMBL/GenBank/DDBJ whole genome shotgun (WGS) entry which is preliminary data.</text>
</comment>
<dbReference type="EMBL" id="JANJQO010002092">
    <property type="protein sequence ID" value="KAJ2968119.1"/>
    <property type="molecule type" value="Genomic_DNA"/>
</dbReference>
<accession>A0ACC1MN72</accession>
<organism evidence="1 2">
    <name type="scientific">Zarea fungicola</name>
    <dbReference type="NCBI Taxonomy" id="93591"/>
    <lineage>
        <taxon>Eukaryota</taxon>
        <taxon>Fungi</taxon>
        <taxon>Dikarya</taxon>
        <taxon>Ascomycota</taxon>
        <taxon>Pezizomycotina</taxon>
        <taxon>Sordariomycetes</taxon>
        <taxon>Hypocreomycetidae</taxon>
        <taxon>Hypocreales</taxon>
        <taxon>Cordycipitaceae</taxon>
        <taxon>Zarea</taxon>
    </lineage>
</organism>
<name>A0ACC1MN72_9HYPO</name>
<keyword evidence="2" id="KW-1185">Reference proteome</keyword>
<reference evidence="1" key="1">
    <citation type="submission" date="2022-08" db="EMBL/GenBank/DDBJ databases">
        <title>Genome Sequence of Lecanicillium fungicola.</title>
        <authorList>
            <person name="Buettner E."/>
        </authorList>
    </citation>
    <scope>NUCLEOTIDE SEQUENCE</scope>
    <source>
        <strain evidence="1">Babe33</strain>
    </source>
</reference>
<sequence>MTQAAVCTQNLLLIYYNTAIVWVSTSLSREEVANDAHVASFATIVSLASSIISSAQRGPPLHSFSFETELIAPIYWTAQKCRHPILRRAAVKLLMKNELKNRRENLWHSNEAIAVALRAIEVEEEKMERSVVMDCESPMGQSAATTAAQNSPGSDTSSKGSYRSSSYIVPIFQPPTISVSELEEEEQRREETLDFNTPPSGATETGERRHGSSLASVLDVAADRAQLESPYGISEDCRIKNVLIGSREANGVWVTIFRDPQFAEEQWDVRKEFVRFL</sequence>
<dbReference type="Proteomes" id="UP001143910">
    <property type="component" value="Unassembled WGS sequence"/>
</dbReference>
<protein>
    <submittedName>
        <fullName evidence="1">Uncharacterized protein</fullName>
    </submittedName>
</protein>
<gene>
    <name evidence="1" type="ORF">NQ176_g9333</name>
</gene>